<name>A0A0A9DSA4_ARUDO</name>
<sequence length="26" mass="2628">MGKEQDTRRTRCSSGGSAVGSTTLAA</sequence>
<evidence type="ECO:0000313" key="2">
    <source>
        <dbReference type="EMBL" id="JAD91474.1"/>
    </source>
</evidence>
<accession>A0A0A9DSA4</accession>
<proteinExistence type="predicted"/>
<dbReference type="AlphaFoldDB" id="A0A0A9DSA4"/>
<reference evidence="2" key="2">
    <citation type="journal article" date="2015" name="Data Brief">
        <title>Shoot transcriptome of the giant reed, Arundo donax.</title>
        <authorList>
            <person name="Barrero R.A."/>
            <person name="Guerrero F.D."/>
            <person name="Moolhuijzen P."/>
            <person name="Goolsby J.A."/>
            <person name="Tidwell J."/>
            <person name="Bellgard S.E."/>
            <person name="Bellgard M.I."/>
        </authorList>
    </citation>
    <scope>NUCLEOTIDE SEQUENCE</scope>
    <source>
        <tissue evidence="2">Shoot tissue taken approximately 20 cm above the soil surface</tissue>
    </source>
</reference>
<protein>
    <submittedName>
        <fullName evidence="2">Uncharacterized protein</fullName>
    </submittedName>
</protein>
<feature type="compositionally biased region" description="Polar residues" evidence="1">
    <location>
        <begin position="12"/>
        <end position="26"/>
    </location>
</feature>
<feature type="region of interest" description="Disordered" evidence="1">
    <location>
        <begin position="1"/>
        <end position="26"/>
    </location>
</feature>
<reference evidence="2" key="1">
    <citation type="submission" date="2014-09" db="EMBL/GenBank/DDBJ databases">
        <authorList>
            <person name="Magalhaes I.L.F."/>
            <person name="Oliveira U."/>
            <person name="Santos F.R."/>
            <person name="Vidigal T.H.D.A."/>
            <person name="Brescovit A.D."/>
            <person name="Santos A.J."/>
        </authorList>
    </citation>
    <scope>NUCLEOTIDE SEQUENCE</scope>
    <source>
        <tissue evidence="2">Shoot tissue taken approximately 20 cm above the soil surface</tissue>
    </source>
</reference>
<dbReference type="EMBL" id="GBRH01206421">
    <property type="protein sequence ID" value="JAD91474.1"/>
    <property type="molecule type" value="Transcribed_RNA"/>
</dbReference>
<organism evidence="2">
    <name type="scientific">Arundo donax</name>
    <name type="common">Giant reed</name>
    <name type="synonym">Donax arundinaceus</name>
    <dbReference type="NCBI Taxonomy" id="35708"/>
    <lineage>
        <taxon>Eukaryota</taxon>
        <taxon>Viridiplantae</taxon>
        <taxon>Streptophyta</taxon>
        <taxon>Embryophyta</taxon>
        <taxon>Tracheophyta</taxon>
        <taxon>Spermatophyta</taxon>
        <taxon>Magnoliopsida</taxon>
        <taxon>Liliopsida</taxon>
        <taxon>Poales</taxon>
        <taxon>Poaceae</taxon>
        <taxon>PACMAD clade</taxon>
        <taxon>Arundinoideae</taxon>
        <taxon>Arundineae</taxon>
        <taxon>Arundo</taxon>
    </lineage>
</organism>
<evidence type="ECO:0000256" key="1">
    <source>
        <dbReference type="SAM" id="MobiDB-lite"/>
    </source>
</evidence>